<dbReference type="Proteomes" id="UP000284407">
    <property type="component" value="Unassembled WGS sequence"/>
</dbReference>
<comment type="caution">
    <text evidence="2">The sequence shown here is derived from an EMBL/GenBank/DDBJ whole genome shotgun (WGS) entry which is preliminary data.</text>
</comment>
<proteinExistence type="predicted"/>
<dbReference type="GO" id="GO:0030170">
    <property type="term" value="F:pyridoxal phosphate binding"/>
    <property type="evidence" value="ECO:0007669"/>
    <property type="project" value="InterPro"/>
</dbReference>
<gene>
    <name evidence="2" type="ORF">C8N30_1398</name>
</gene>
<keyword evidence="3" id="KW-1185">Reference proteome</keyword>
<feature type="domain" description="MOSC" evidence="1">
    <location>
        <begin position="109"/>
        <end position="187"/>
    </location>
</feature>
<dbReference type="Pfam" id="PF03473">
    <property type="entry name" value="MOSC"/>
    <property type="match status" value="1"/>
</dbReference>
<dbReference type="EMBL" id="RAQK01000001">
    <property type="protein sequence ID" value="RKE96827.1"/>
    <property type="molecule type" value="Genomic_DNA"/>
</dbReference>
<dbReference type="STRING" id="1443111.Z949_3415"/>
<protein>
    <recommendedName>
        <fullName evidence="1">MOSC domain-containing protein</fullName>
    </recommendedName>
</protein>
<dbReference type="GO" id="GO:0003824">
    <property type="term" value="F:catalytic activity"/>
    <property type="evidence" value="ECO:0007669"/>
    <property type="project" value="InterPro"/>
</dbReference>
<accession>A0A420DRR2</accession>
<organism evidence="2 3">
    <name type="scientific">Sulfitobacter guttiformis</name>
    <dbReference type="NCBI Taxonomy" id="74349"/>
    <lineage>
        <taxon>Bacteria</taxon>
        <taxon>Pseudomonadati</taxon>
        <taxon>Pseudomonadota</taxon>
        <taxon>Alphaproteobacteria</taxon>
        <taxon>Rhodobacterales</taxon>
        <taxon>Roseobacteraceae</taxon>
        <taxon>Sulfitobacter</taxon>
    </lineage>
</organism>
<dbReference type="RefSeq" id="WP_025063762.1">
    <property type="nucleotide sequence ID" value="NZ_RAQK01000001.1"/>
</dbReference>
<dbReference type="InterPro" id="IPR011037">
    <property type="entry name" value="Pyrv_Knase-like_insert_dom_sf"/>
</dbReference>
<dbReference type="Gene3D" id="2.40.33.20">
    <property type="entry name" value="PK beta-barrel domain-like"/>
    <property type="match status" value="1"/>
</dbReference>
<evidence type="ECO:0000313" key="3">
    <source>
        <dbReference type="Proteomes" id="UP000284407"/>
    </source>
</evidence>
<dbReference type="OrthoDB" id="5735964at2"/>
<dbReference type="AlphaFoldDB" id="A0A420DRR2"/>
<name>A0A420DRR2_9RHOB</name>
<sequence length="190" mass="21314">MEAIEPQTPKHATISECEAALDHILASPNSGATIGQLCFRPDFGLRTFPVALEMSVSHGIIGERWTKKPWLTLPNGEPDPRIQVSILSQRVMDLCWRDRTNTVHPGDPIVVDMDLSAANLPVGTRLSVGSALLEVSDKFNTACIKWRDRYGNDSLRWINKRENRDFRLRGILCKIVRDGTVKVGDRLIKL</sequence>
<evidence type="ECO:0000259" key="1">
    <source>
        <dbReference type="Pfam" id="PF03473"/>
    </source>
</evidence>
<evidence type="ECO:0000313" key="2">
    <source>
        <dbReference type="EMBL" id="RKE96827.1"/>
    </source>
</evidence>
<dbReference type="InterPro" id="IPR005302">
    <property type="entry name" value="MoCF_Sase_C"/>
</dbReference>
<dbReference type="SUPFAM" id="SSF50800">
    <property type="entry name" value="PK beta-barrel domain-like"/>
    <property type="match status" value="1"/>
</dbReference>
<reference evidence="2 3" key="1">
    <citation type="submission" date="2018-09" db="EMBL/GenBank/DDBJ databases">
        <title>Genomic Encyclopedia of Archaeal and Bacterial Type Strains, Phase II (KMG-II): from individual species to whole genera.</title>
        <authorList>
            <person name="Goeker M."/>
        </authorList>
    </citation>
    <scope>NUCLEOTIDE SEQUENCE [LARGE SCALE GENOMIC DNA]</scope>
    <source>
        <strain evidence="2 3">DSM 11458</strain>
    </source>
</reference>
<dbReference type="GO" id="GO:0030151">
    <property type="term" value="F:molybdenum ion binding"/>
    <property type="evidence" value="ECO:0007669"/>
    <property type="project" value="InterPro"/>
</dbReference>